<evidence type="ECO:0000256" key="2">
    <source>
        <dbReference type="ARBA" id="ARBA00004736"/>
    </source>
</evidence>
<keyword evidence="11" id="KW-1185">Reference proteome</keyword>
<dbReference type="CDD" id="cd00452">
    <property type="entry name" value="KDPG_aldolase"/>
    <property type="match status" value="1"/>
</dbReference>
<dbReference type="GO" id="GO:0008675">
    <property type="term" value="F:2-dehydro-3-deoxy-phosphogluconate aldolase activity"/>
    <property type="evidence" value="ECO:0007669"/>
    <property type="project" value="UniProtKB-EC"/>
</dbReference>
<reference evidence="11" key="1">
    <citation type="journal article" date="2010" name="Nat. Biotechnol.">
        <title>Draft genome sequence of the oilseed species Ricinus communis.</title>
        <authorList>
            <person name="Chan A.P."/>
            <person name="Crabtree J."/>
            <person name="Zhao Q."/>
            <person name="Lorenzi H."/>
            <person name="Orvis J."/>
            <person name="Puiu D."/>
            <person name="Melake-Berhan A."/>
            <person name="Jones K.M."/>
            <person name="Redman J."/>
            <person name="Chen G."/>
            <person name="Cahoon E.B."/>
            <person name="Gedil M."/>
            <person name="Stanke M."/>
            <person name="Haas B.J."/>
            <person name="Wortman J.R."/>
            <person name="Fraser-Liggett C.M."/>
            <person name="Ravel J."/>
            <person name="Rabinowicz P.D."/>
        </authorList>
    </citation>
    <scope>NUCLEOTIDE SEQUENCE [LARGE SCALE GENOMIC DNA]</scope>
    <source>
        <strain evidence="11">cv. Hale</strain>
    </source>
</reference>
<sequence length="371" mass="40204">MRRRPRRLRSARCDRGRDPRPAAAALWPCFGRARGVRSGTGEYLRSPGHDRRATRSTRRRQGTVDHRTWGRRDAYCRRAGTFLHVPGGRGRRLRARAGCERRGHRRRIGPQARRCATAFGLRHTFRCQGPIRKHDGADTGQADHASRTGTLWGCSGLRRAESLMNAIDALMRGTPVIPVLVIDDVATARPIAEALAAGGLTTLEVTLRTPAALAVITEIAKVEGVTVGAGTVLNQHDMDASIRAGARFIVSPGLTEPLARAAITRDVPFLPGVASASDIMRGLDLGLDRFKFFPAEAAGGIKALRALAAPFRQCRFCPTGGITPATAADWLALDSVLCVGGSWLIPDDLEPAEIQVRARWASSLRRLSAGR</sequence>
<evidence type="ECO:0000256" key="1">
    <source>
        <dbReference type="ARBA" id="ARBA00000654"/>
    </source>
</evidence>
<dbReference type="InParanoid" id="B9TC23"/>
<dbReference type="InterPro" id="IPR031337">
    <property type="entry name" value="KDPG/KHG_AS_1"/>
</dbReference>
<comment type="catalytic activity">
    <reaction evidence="1">
        <text>2-dehydro-3-deoxy-6-phospho-D-gluconate = D-glyceraldehyde 3-phosphate + pyruvate</text>
        <dbReference type="Rhea" id="RHEA:17089"/>
        <dbReference type="ChEBI" id="CHEBI:15361"/>
        <dbReference type="ChEBI" id="CHEBI:57569"/>
        <dbReference type="ChEBI" id="CHEBI:59776"/>
        <dbReference type="EC" id="4.1.2.14"/>
    </reaction>
</comment>
<dbReference type="NCBIfam" id="NF004325">
    <property type="entry name" value="PRK05718.1"/>
    <property type="match status" value="1"/>
</dbReference>
<evidence type="ECO:0000256" key="6">
    <source>
        <dbReference type="ARBA" id="ARBA00023239"/>
    </source>
</evidence>
<evidence type="ECO:0000256" key="5">
    <source>
        <dbReference type="ARBA" id="ARBA00013063"/>
    </source>
</evidence>
<evidence type="ECO:0000313" key="11">
    <source>
        <dbReference type="Proteomes" id="UP000008311"/>
    </source>
</evidence>
<evidence type="ECO:0000256" key="4">
    <source>
        <dbReference type="ARBA" id="ARBA00011233"/>
    </source>
</evidence>
<feature type="region of interest" description="Disordered" evidence="9">
    <location>
        <begin position="38"/>
        <end position="66"/>
    </location>
</feature>
<comment type="subunit">
    <text evidence="4">Homotrimer.</text>
</comment>
<comment type="similarity">
    <text evidence="3">Belongs to the KHG/KDPG aldolase family.</text>
</comment>
<dbReference type="NCBIfam" id="TIGR01182">
    <property type="entry name" value="eda"/>
    <property type="match status" value="1"/>
</dbReference>
<dbReference type="eggNOG" id="ENOG502QVAJ">
    <property type="taxonomic scope" value="Eukaryota"/>
</dbReference>
<dbReference type="PROSITE" id="PS00160">
    <property type="entry name" value="ALDOLASE_KDPG_KHG_2"/>
    <property type="match status" value="1"/>
</dbReference>
<dbReference type="Pfam" id="PF01081">
    <property type="entry name" value="Aldolase"/>
    <property type="match status" value="1"/>
</dbReference>
<keyword evidence="6 10" id="KW-0456">Lyase</keyword>
<dbReference type="InterPro" id="IPR000887">
    <property type="entry name" value="Aldlse_KDPG_KHG"/>
</dbReference>
<name>B9TC23_RICCO</name>
<dbReference type="InterPro" id="IPR013785">
    <property type="entry name" value="Aldolase_TIM"/>
</dbReference>
<gene>
    <name evidence="10" type="ORF">RCOM_0293790</name>
</gene>
<evidence type="ECO:0000256" key="7">
    <source>
        <dbReference type="ARBA" id="ARBA00023270"/>
    </source>
</evidence>
<dbReference type="PANTHER" id="PTHR30246">
    <property type="entry name" value="2-KETO-3-DEOXY-6-PHOSPHOGLUCONATE ALDOLASE"/>
    <property type="match status" value="1"/>
</dbReference>
<dbReference type="InterPro" id="IPR031338">
    <property type="entry name" value="KDPG/KHG_AS_2"/>
</dbReference>
<accession>B9TC23</accession>
<keyword evidence="8" id="KW-0119">Carbohydrate metabolism</keyword>
<evidence type="ECO:0000256" key="9">
    <source>
        <dbReference type="SAM" id="MobiDB-lite"/>
    </source>
</evidence>
<evidence type="ECO:0000256" key="8">
    <source>
        <dbReference type="ARBA" id="ARBA00023277"/>
    </source>
</evidence>
<dbReference type="Gene3D" id="3.20.20.70">
    <property type="entry name" value="Aldolase class I"/>
    <property type="match status" value="1"/>
</dbReference>
<dbReference type="GO" id="GO:0016832">
    <property type="term" value="F:aldehyde-lyase activity"/>
    <property type="evidence" value="ECO:0000318"/>
    <property type="project" value="GO_Central"/>
</dbReference>
<comment type="pathway">
    <text evidence="2">Carbohydrate acid metabolism; 2-dehydro-3-deoxy-D-gluconate degradation; D-glyceraldehyde 3-phosphate and pyruvate from 2-dehydro-3-deoxy-D-gluconate: step 2/2.</text>
</comment>
<keyword evidence="7" id="KW-0704">Schiff base</keyword>
<dbReference type="PANTHER" id="PTHR30246:SF1">
    <property type="entry name" value="2-DEHYDRO-3-DEOXY-6-PHOSPHOGALACTONATE ALDOLASE-RELATED"/>
    <property type="match status" value="1"/>
</dbReference>
<organism evidence="10 11">
    <name type="scientific">Ricinus communis</name>
    <name type="common">Castor bean</name>
    <dbReference type="NCBI Taxonomy" id="3988"/>
    <lineage>
        <taxon>Eukaryota</taxon>
        <taxon>Viridiplantae</taxon>
        <taxon>Streptophyta</taxon>
        <taxon>Embryophyta</taxon>
        <taxon>Tracheophyta</taxon>
        <taxon>Spermatophyta</taxon>
        <taxon>Magnoliopsida</taxon>
        <taxon>eudicotyledons</taxon>
        <taxon>Gunneridae</taxon>
        <taxon>Pentapetalae</taxon>
        <taxon>rosids</taxon>
        <taxon>fabids</taxon>
        <taxon>Malpighiales</taxon>
        <taxon>Euphorbiaceae</taxon>
        <taxon>Acalyphoideae</taxon>
        <taxon>Acalypheae</taxon>
        <taxon>Ricinus</taxon>
    </lineage>
</organism>
<evidence type="ECO:0000313" key="10">
    <source>
        <dbReference type="EMBL" id="EEF26592.1"/>
    </source>
</evidence>
<dbReference type="EMBL" id="EQ976944">
    <property type="protein sequence ID" value="EEF26592.1"/>
    <property type="molecule type" value="Genomic_DNA"/>
</dbReference>
<evidence type="ECO:0000256" key="3">
    <source>
        <dbReference type="ARBA" id="ARBA00006906"/>
    </source>
</evidence>
<proteinExistence type="inferred from homology"/>
<dbReference type="AlphaFoldDB" id="B9TC23"/>
<dbReference type="PROSITE" id="PS00159">
    <property type="entry name" value="ALDOLASE_KDPG_KHG_1"/>
    <property type="match status" value="1"/>
</dbReference>
<dbReference type="EC" id="4.1.2.14" evidence="5"/>
<dbReference type="SUPFAM" id="SSF51569">
    <property type="entry name" value="Aldolase"/>
    <property type="match status" value="1"/>
</dbReference>
<dbReference type="Proteomes" id="UP000008311">
    <property type="component" value="Unassembled WGS sequence"/>
</dbReference>
<protein>
    <recommendedName>
        <fullName evidence="5">2-dehydro-3-deoxy-phosphogluconate aldolase</fullName>
        <ecNumber evidence="5">4.1.2.14</ecNumber>
    </recommendedName>
</protein>